<evidence type="ECO:0000256" key="1">
    <source>
        <dbReference type="ARBA" id="ARBA00022729"/>
    </source>
</evidence>
<dbReference type="Gene3D" id="2.50.20.10">
    <property type="entry name" value="Lipoprotein localisation LolA/LolB/LppX"/>
    <property type="match status" value="1"/>
</dbReference>
<dbReference type="Pfam" id="PF09865">
    <property type="entry name" value="DUF2092"/>
    <property type="match status" value="1"/>
</dbReference>
<dbReference type="InterPro" id="IPR029046">
    <property type="entry name" value="LolA/LolB/LppX"/>
</dbReference>
<dbReference type="InterPro" id="IPR019207">
    <property type="entry name" value="DUF2092"/>
</dbReference>
<accession>A0ABX6HSR8</accession>
<organism evidence="2 3">
    <name type="scientific">Pandoraea fibrosis</name>
    <dbReference type="NCBI Taxonomy" id="1891094"/>
    <lineage>
        <taxon>Bacteria</taxon>
        <taxon>Pseudomonadati</taxon>
        <taxon>Pseudomonadota</taxon>
        <taxon>Betaproteobacteria</taxon>
        <taxon>Burkholderiales</taxon>
        <taxon>Burkholderiaceae</taxon>
        <taxon>Pandoraea</taxon>
    </lineage>
</organism>
<proteinExistence type="predicted"/>
<evidence type="ECO:0000313" key="2">
    <source>
        <dbReference type="EMBL" id="QHF13951.1"/>
    </source>
</evidence>
<evidence type="ECO:0000313" key="3">
    <source>
        <dbReference type="Proteomes" id="UP000035080"/>
    </source>
</evidence>
<gene>
    <name evidence="2" type="ORF">PI93_015865</name>
</gene>
<name>A0ABX6HSR8_9BURK</name>
<dbReference type="RefSeq" id="WP_052241135.1">
    <property type="nucleotide sequence ID" value="NZ_CP047385.1"/>
</dbReference>
<protein>
    <submittedName>
        <fullName evidence="2">DUF2092 domain-containing protein</fullName>
    </submittedName>
</protein>
<reference evidence="2 3" key="1">
    <citation type="journal article" date="2015" name="Genome Announc.">
        <title>Genome Sequences of Two Pandoraea pnomenusa Isolates Recovered 11 Months Apart from a Cystic Fibrosis Patient.</title>
        <authorList>
            <person name="Ee R."/>
            <person name="Ambrose M."/>
            <person name="Lazenby J."/>
            <person name="Williams P."/>
            <person name="Chan K.G."/>
            <person name="Roddam L."/>
        </authorList>
    </citation>
    <scope>NUCLEOTIDE SEQUENCE [LARGE SCALE GENOMIC DNA]</scope>
    <source>
        <strain evidence="2 3">6399</strain>
    </source>
</reference>
<dbReference type="SUPFAM" id="SSF89392">
    <property type="entry name" value="Prokaryotic lipoproteins and lipoprotein localization factors"/>
    <property type="match status" value="1"/>
</dbReference>
<keyword evidence="1" id="KW-0732">Signal</keyword>
<dbReference type="EMBL" id="CP047385">
    <property type="protein sequence ID" value="QHF13951.1"/>
    <property type="molecule type" value="Genomic_DNA"/>
</dbReference>
<keyword evidence="3" id="KW-1185">Reference proteome</keyword>
<sequence>MSVLLAAAPALAQAPASDSTPPVQAMPEMQQVAVDALTSMSRYLRSLKRFHVDADTVTDAVLSTGQNVGFLHHTEMSVQRPDKVRAVVTGQARNRGFVYDGKTFTLYDQTQGKRFYSQASAPPTVDALIRDIDEKYGVGLPLADLFYWGMDADDAAQLRSALFIGLDRVGGEWCNHYAFQQPDVDWELWIRVGSRPLPCRFVITDTSQPSRPRHSVNYRWDVNPTFPAGTFTYRAPAGAQRIEIRPPAAMQDSAPASGGSQ</sequence>
<dbReference type="Proteomes" id="UP000035080">
    <property type="component" value="Chromosome"/>
</dbReference>